<dbReference type="EMBL" id="JAWHQM010000017">
    <property type="protein sequence ID" value="KAK5630768.1"/>
    <property type="molecule type" value="Genomic_DNA"/>
</dbReference>
<feature type="domain" description="Heterokaryon incompatibility" evidence="1">
    <location>
        <begin position="10"/>
        <end position="170"/>
    </location>
</feature>
<evidence type="ECO:0000259" key="1">
    <source>
        <dbReference type="Pfam" id="PF06985"/>
    </source>
</evidence>
<reference evidence="2 3" key="1">
    <citation type="submission" date="2023-10" db="EMBL/GenBank/DDBJ databases">
        <title>Draft genome sequence of Xylaria bambusicola isolate GMP-LS, the root and basal stem rot pathogen of sugarcane in Indonesia.</title>
        <authorList>
            <person name="Selvaraj P."/>
            <person name="Muralishankar V."/>
            <person name="Muruganantham S."/>
            <person name="Sp S."/>
            <person name="Haryani S."/>
            <person name="Lau K.J.X."/>
            <person name="Naqvi N.I."/>
        </authorList>
    </citation>
    <scope>NUCLEOTIDE SEQUENCE [LARGE SCALE GENOMIC DNA]</scope>
    <source>
        <strain evidence="2">GMP-LS</strain>
    </source>
</reference>
<proteinExistence type="predicted"/>
<protein>
    <recommendedName>
        <fullName evidence="1">Heterokaryon incompatibility domain-containing protein</fullName>
    </recommendedName>
</protein>
<accession>A0AAN7UQE3</accession>
<keyword evidence="3" id="KW-1185">Reference proteome</keyword>
<dbReference type="InterPro" id="IPR010730">
    <property type="entry name" value="HET"/>
</dbReference>
<dbReference type="PANTHER" id="PTHR33112">
    <property type="entry name" value="DOMAIN PROTEIN, PUTATIVE-RELATED"/>
    <property type="match status" value="1"/>
</dbReference>
<comment type="caution">
    <text evidence="2">The sequence shown here is derived from an EMBL/GenBank/DDBJ whole genome shotgun (WGS) entry which is preliminary data.</text>
</comment>
<dbReference type="PANTHER" id="PTHR33112:SF16">
    <property type="entry name" value="HETEROKARYON INCOMPATIBILITY DOMAIN-CONTAINING PROTEIN"/>
    <property type="match status" value="1"/>
</dbReference>
<dbReference type="Proteomes" id="UP001305414">
    <property type="component" value="Unassembled WGS sequence"/>
</dbReference>
<sequence length="515" mass="57899">MGTGTQKPTYTALSYCWGPAEDSKSQLKTTTSSIAQRQAAINEAEMTEVLQDAIKVTRALSIPYLWVDALCILQDDISDWERQCADMAKLYRSAHVVLCAASSASCLQGFLGERGHRIRMPFLSTRKPSVAGSYYLHFKYAGCSRSFMFSEAFADMMHNRWGNRGWVFQESYSASRRLIFGNSNLHLVCPSGIQSMGSKRREAAKEESDENSLLVRELGTCSREELYVSWASLVRRYSRFEDHSFTKATDLLPALSGLASTYYAYTQDTYHAGLWDGDLFRGLMWYWNGDSEALPERRCCTPSTFMRHNEFSVPSWSPLARGSYVTHGAIYKHDECLTNFRSEYVALEARTEPVGANLFGAIRDSWLLRIHSYVLDLATLNPQKLEISEDFAGGEGSRGTLIYEGKHLGCFELDFVYDADDNSYNVDCVTAPASMIDEISRFHWVLLGSCKVRGVDEKPEKVRRARGACGLILFSPPGSDALHRVGVFLPGLPDNHHDGLRLIRKLGELRMIVVT</sequence>
<organism evidence="2 3">
    <name type="scientific">Xylaria bambusicola</name>
    <dbReference type="NCBI Taxonomy" id="326684"/>
    <lineage>
        <taxon>Eukaryota</taxon>
        <taxon>Fungi</taxon>
        <taxon>Dikarya</taxon>
        <taxon>Ascomycota</taxon>
        <taxon>Pezizomycotina</taxon>
        <taxon>Sordariomycetes</taxon>
        <taxon>Xylariomycetidae</taxon>
        <taxon>Xylariales</taxon>
        <taxon>Xylariaceae</taxon>
        <taxon>Xylaria</taxon>
    </lineage>
</organism>
<dbReference type="AlphaFoldDB" id="A0AAN7UQE3"/>
<evidence type="ECO:0000313" key="3">
    <source>
        <dbReference type="Proteomes" id="UP001305414"/>
    </source>
</evidence>
<gene>
    <name evidence="2" type="ORF">RRF57_006483</name>
</gene>
<evidence type="ECO:0000313" key="2">
    <source>
        <dbReference type="EMBL" id="KAK5630768.1"/>
    </source>
</evidence>
<name>A0AAN7UQE3_9PEZI</name>
<dbReference type="Pfam" id="PF06985">
    <property type="entry name" value="HET"/>
    <property type="match status" value="1"/>
</dbReference>